<dbReference type="Proteomes" id="UP001596523">
    <property type="component" value="Unassembled WGS sequence"/>
</dbReference>
<comment type="caution">
    <text evidence="2">The sequence shown here is derived from an EMBL/GenBank/DDBJ whole genome shotgun (WGS) entry which is preliminary data.</text>
</comment>
<reference evidence="3" key="1">
    <citation type="journal article" date="2019" name="Int. J. Syst. Evol. Microbiol.">
        <title>The Global Catalogue of Microorganisms (GCM) 10K type strain sequencing project: providing services to taxonomists for standard genome sequencing and annotation.</title>
        <authorList>
            <consortium name="The Broad Institute Genomics Platform"/>
            <consortium name="The Broad Institute Genome Sequencing Center for Infectious Disease"/>
            <person name="Wu L."/>
            <person name="Ma J."/>
        </authorList>
    </citation>
    <scope>NUCLEOTIDE SEQUENCE [LARGE SCALE GENOMIC DNA]</scope>
    <source>
        <strain evidence="3">SYNS20</strain>
    </source>
</reference>
<dbReference type="EMBL" id="JBHTCF010000003">
    <property type="protein sequence ID" value="MFC7304494.1"/>
    <property type="molecule type" value="Genomic_DNA"/>
</dbReference>
<evidence type="ECO:0000313" key="3">
    <source>
        <dbReference type="Proteomes" id="UP001596523"/>
    </source>
</evidence>
<evidence type="ECO:0000313" key="2">
    <source>
        <dbReference type="EMBL" id="MFC7304494.1"/>
    </source>
</evidence>
<protein>
    <submittedName>
        <fullName evidence="2">Uncharacterized protein</fullName>
    </submittedName>
</protein>
<sequence>MTTSPMTGATDRAAAADGGRRAVAEWYGIGAPDDGGHDAQTSYDAVTAPYPLLSPVTGPDDTSAPDDLNGLYRNLNSRTDGVLGLGPEGVRFTRAKGKRLGAVAWPHDTLLVDTLHGTRIVDGEERALDGAEVRHILTAGVRQLVVVAHGDGGHLDLGELVACGLYTEVELDLATGLPLERGCRAGAACKRARRQSDVVLCSDIRAGTVYLVACKAGSLVDPAFPSTTNVAVGFLDGYAATVVAPAGNASASPAITRGLHVLARGAAPARVREYLDDVSGRGRVRYRLFGAPSASAPSAPTVTGPAADPETLSADGTTVRRSRELPPGERHFAVRVLDDVPLRPGADSVYGHRHHVLPATAPEATLRIAPDWGPRPADLDAHRADLDRMRLLYGQLSTALVAVPGHERALALGERLADLRRRHEASRFTAVRRLANGATHGLVTHPGGPEATRQLLGAWAGTVAETLELLLDRADPGDLLTSAMWRERERTGHEGCEVCGQRLHVTDYRDLLGGSGYQRHDCPHCGNRRLTPDTGRSCVTFRLVPGPRPALEVNPETEHGRCHVVWKAAFKNSAVSHPPRRAELGSTPERLPLPVPDDLTDQMHTLKAAVVSGSEVWVWRTRWRVR</sequence>
<name>A0ABW2JEN4_9ACTN</name>
<keyword evidence="3" id="KW-1185">Reference proteome</keyword>
<evidence type="ECO:0000256" key="1">
    <source>
        <dbReference type="SAM" id="MobiDB-lite"/>
    </source>
</evidence>
<dbReference type="RefSeq" id="WP_381828967.1">
    <property type="nucleotide sequence ID" value="NZ_JBHTCF010000003.1"/>
</dbReference>
<proteinExistence type="predicted"/>
<feature type="compositionally biased region" description="Low complexity" evidence="1">
    <location>
        <begin position="293"/>
        <end position="307"/>
    </location>
</feature>
<accession>A0ABW2JEN4</accession>
<feature type="region of interest" description="Disordered" evidence="1">
    <location>
        <begin position="293"/>
        <end position="323"/>
    </location>
</feature>
<organism evidence="2 3">
    <name type="scientific">Streptomyces monticola</name>
    <dbReference type="NCBI Taxonomy" id="2666263"/>
    <lineage>
        <taxon>Bacteria</taxon>
        <taxon>Bacillati</taxon>
        <taxon>Actinomycetota</taxon>
        <taxon>Actinomycetes</taxon>
        <taxon>Kitasatosporales</taxon>
        <taxon>Streptomycetaceae</taxon>
        <taxon>Streptomyces</taxon>
    </lineage>
</organism>
<gene>
    <name evidence="2" type="ORF">ACFQVC_09750</name>
</gene>